<keyword evidence="8" id="KW-1185">Reference proteome</keyword>
<dbReference type="PANTHER" id="PTHR42913:SF3">
    <property type="entry name" value="64 KDA MITOCHONDRIAL NADH DEHYDROGENASE (EUROFUNG)"/>
    <property type="match status" value="1"/>
</dbReference>
<accession>A0ABU8ZQ07</accession>
<evidence type="ECO:0000256" key="5">
    <source>
        <dbReference type="ARBA" id="ARBA00023002"/>
    </source>
</evidence>
<dbReference type="InterPro" id="IPR051169">
    <property type="entry name" value="NADH-Q_oxidoreductase"/>
</dbReference>
<name>A0ABU8ZQ07_9BIFI</name>
<reference evidence="7 8" key="1">
    <citation type="submission" date="2024-02" db="EMBL/GenBank/DDBJ databases">
        <title>Bifidobacterium honeyensis sp. nov., isolated from the comb honey.</title>
        <authorList>
            <person name="Liu W."/>
            <person name="Li Y."/>
        </authorList>
    </citation>
    <scope>NUCLEOTIDE SEQUENCE [LARGE SCALE GENOMIC DNA]</scope>
    <source>
        <strain evidence="7 8">IMAU50988</strain>
    </source>
</reference>
<dbReference type="Gene3D" id="3.50.50.100">
    <property type="match status" value="1"/>
</dbReference>
<evidence type="ECO:0000256" key="3">
    <source>
        <dbReference type="ARBA" id="ARBA00022630"/>
    </source>
</evidence>
<evidence type="ECO:0000256" key="1">
    <source>
        <dbReference type="ARBA" id="ARBA00001974"/>
    </source>
</evidence>
<keyword evidence="3" id="KW-0285">Flavoprotein</keyword>
<dbReference type="RefSeq" id="WP_340469799.1">
    <property type="nucleotide sequence ID" value="NZ_JBANBB010000002.1"/>
</dbReference>
<evidence type="ECO:0000313" key="8">
    <source>
        <dbReference type="Proteomes" id="UP001373159"/>
    </source>
</evidence>
<dbReference type="SUPFAM" id="SSF51905">
    <property type="entry name" value="FAD/NAD(P)-binding domain"/>
    <property type="match status" value="2"/>
</dbReference>
<evidence type="ECO:0000313" key="7">
    <source>
        <dbReference type="EMBL" id="MEK0307087.1"/>
    </source>
</evidence>
<evidence type="ECO:0000256" key="2">
    <source>
        <dbReference type="ARBA" id="ARBA00005272"/>
    </source>
</evidence>
<organism evidence="7 8">
    <name type="scientific">Bifidobacterium favimelis</name>
    <dbReference type="NCBI Taxonomy" id="3122979"/>
    <lineage>
        <taxon>Bacteria</taxon>
        <taxon>Bacillati</taxon>
        <taxon>Actinomycetota</taxon>
        <taxon>Actinomycetes</taxon>
        <taxon>Bifidobacteriales</taxon>
        <taxon>Bifidobacteriaceae</taxon>
        <taxon>Bifidobacterium</taxon>
    </lineage>
</organism>
<evidence type="ECO:0000256" key="4">
    <source>
        <dbReference type="ARBA" id="ARBA00022827"/>
    </source>
</evidence>
<dbReference type="EMBL" id="JBANBB010000002">
    <property type="protein sequence ID" value="MEK0307087.1"/>
    <property type="molecule type" value="Genomic_DNA"/>
</dbReference>
<dbReference type="EC" id="1.6.5.-" evidence="7"/>
<dbReference type="Pfam" id="PF07992">
    <property type="entry name" value="Pyr_redox_2"/>
    <property type="match status" value="1"/>
</dbReference>
<dbReference type="GO" id="GO:0016491">
    <property type="term" value="F:oxidoreductase activity"/>
    <property type="evidence" value="ECO:0007669"/>
    <property type="project" value="UniProtKB-KW"/>
</dbReference>
<comment type="cofactor">
    <cofactor evidence="1">
        <name>FAD</name>
        <dbReference type="ChEBI" id="CHEBI:57692"/>
    </cofactor>
</comment>
<comment type="caution">
    <text evidence="7">The sequence shown here is derived from an EMBL/GenBank/DDBJ whole genome shotgun (WGS) entry which is preliminary data.</text>
</comment>
<dbReference type="InterPro" id="IPR036188">
    <property type="entry name" value="FAD/NAD-bd_sf"/>
</dbReference>
<feature type="domain" description="FAD/NAD(P)-binding" evidence="6">
    <location>
        <begin position="3"/>
        <end position="301"/>
    </location>
</feature>
<proteinExistence type="inferred from homology"/>
<dbReference type="Proteomes" id="UP001373159">
    <property type="component" value="Unassembled WGS sequence"/>
</dbReference>
<gene>
    <name evidence="7" type="ORF">V8P97_06390</name>
</gene>
<keyword evidence="4" id="KW-0274">FAD</keyword>
<comment type="similarity">
    <text evidence="2">Belongs to the NADH dehydrogenase family.</text>
</comment>
<evidence type="ECO:0000259" key="6">
    <source>
        <dbReference type="Pfam" id="PF07992"/>
    </source>
</evidence>
<dbReference type="PANTHER" id="PTHR42913">
    <property type="entry name" value="APOPTOSIS-INDUCING FACTOR 1"/>
    <property type="match status" value="1"/>
</dbReference>
<keyword evidence="5 7" id="KW-0560">Oxidoreductase</keyword>
<dbReference type="InterPro" id="IPR023753">
    <property type="entry name" value="FAD/NAD-binding_dom"/>
</dbReference>
<protein>
    <submittedName>
        <fullName evidence="7">NAD(P)/FAD-dependent oxidoreductase</fullName>
        <ecNumber evidence="7">1.6.5.-</ecNumber>
    </submittedName>
</protein>
<sequence length="391" mass="42581">MKTVVILGAGYGGMRAVKRLAHAKTAVRLVLVNQNPYHYESTQLHQVAVGTKEPEDITFDIRKAVPKGVEVIIDRVISVDQDSKTVNLSRSGSLGYDYLINALGFESETFGIKGAEENGLPLVDLDTALAARRHLEGTLEGYRQTKDENDLHIVVCGAGFTSIEYLGELVHRMPSLVSRYGLPADKIKIDCVEASGKILPMFSQDLVQWAVTYLEKRGVVFHVSTPITEVRPGIVMSNDQEFTANTIIWTTGVRGSHVIADSGYNEKRNRVIVQKDLSVEGHPEEFLVGDISAVPDPQTGRPYPTTGQISVAEADTAAANVLARLAGKEPRAFAFKSVGTVCSLGPHAGVAEIDKLGKWKLKGSIVGVLKKIVNDRSVFELSDLRTMLESN</sequence>